<feature type="repeat" description="ANK" evidence="3">
    <location>
        <begin position="187"/>
        <end position="219"/>
    </location>
</feature>
<dbReference type="SUPFAM" id="SSF48403">
    <property type="entry name" value="Ankyrin repeat"/>
    <property type="match status" value="1"/>
</dbReference>
<dbReference type="PROSITE" id="PS50297">
    <property type="entry name" value="ANK_REP_REGION"/>
    <property type="match status" value="5"/>
</dbReference>
<feature type="signal peptide" evidence="4">
    <location>
        <begin position="1"/>
        <end position="19"/>
    </location>
</feature>
<evidence type="ECO:0000256" key="4">
    <source>
        <dbReference type="SAM" id="SignalP"/>
    </source>
</evidence>
<dbReference type="Pfam" id="PF12796">
    <property type="entry name" value="Ank_2"/>
    <property type="match status" value="3"/>
</dbReference>
<dbReference type="InterPro" id="IPR002110">
    <property type="entry name" value="Ankyrin_rpt"/>
</dbReference>
<gene>
    <name evidence="5" type="ORF">SVA_2326</name>
</gene>
<dbReference type="OrthoDB" id="671583at2"/>
<evidence type="ECO:0000256" key="1">
    <source>
        <dbReference type="ARBA" id="ARBA00022737"/>
    </source>
</evidence>
<evidence type="ECO:0000313" key="5">
    <source>
        <dbReference type="EMBL" id="BAU48876.1"/>
    </source>
</evidence>
<proteinExistence type="predicted"/>
<dbReference type="Proteomes" id="UP000218899">
    <property type="component" value="Chromosome"/>
</dbReference>
<sequence length="248" mass="25314">MKARLLALLALATAAPLHAADPDADLAAALARRDVAAVARAIERGADVNGKTPDGRTALMVAAGAGDAALVRGLLEAGAAVNTTNGRGGTALMYASVRGDLDTVTALLEKGAEVDARASNGWTALMIASASGYADLAAVLVDAGANVDAADIYGWTPLMRAIHEGRTEVVRLLVKRARPTLEARDEADATALHHAAVVGSLESARLLLERGADRGARDRAGRTPAMAAAEAGHGALAELLECKGREEC</sequence>
<keyword evidence="6" id="KW-1185">Reference proteome</keyword>
<protein>
    <submittedName>
        <fullName evidence="5">Ankyrin</fullName>
    </submittedName>
</protein>
<dbReference type="RefSeq" id="WP_096461347.1">
    <property type="nucleotide sequence ID" value="NZ_AP014936.1"/>
</dbReference>
<feature type="repeat" description="ANK" evidence="3">
    <location>
        <begin position="87"/>
        <end position="119"/>
    </location>
</feature>
<evidence type="ECO:0000313" key="6">
    <source>
        <dbReference type="Proteomes" id="UP000218899"/>
    </source>
</evidence>
<dbReference type="AlphaFoldDB" id="A0A1B4V5Q2"/>
<evidence type="ECO:0000256" key="2">
    <source>
        <dbReference type="ARBA" id="ARBA00023043"/>
    </source>
</evidence>
<keyword evidence="4" id="KW-0732">Signal</keyword>
<keyword evidence="2 3" id="KW-0040">ANK repeat</keyword>
<organism evidence="5 6">
    <name type="scientific">Sulfurifustis variabilis</name>
    <dbReference type="NCBI Taxonomy" id="1675686"/>
    <lineage>
        <taxon>Bacteria</taxon>
        <taxon>Pseudomonadati</taxon>
        <taxon>Pseudomonadota</taxon>
        <taxon>Gammaproteobacteria</taxon>
        <taxon>Acidiferrobacterales</taxon>
        <taxon>Acidiferrobacteraceae</taxon>
        <taxon>Sulfurifustis</taxon>
    </lineage>
</organism>
<reference evidence="5 6" key="1">
    <citation type="submission" date="2015-08" db="EMBL/GenBank/DDBJ databases">
        <title>Complete genome sequence of Sulfurifustis variabilis.</title>
        <authorList>
            <person name="Miura A."/>
            <person name="Kojima H."/>
            <person name="Fukui M."/>
        </authorList>
    </citation>
    <scope>NUCLEOTIDE SEQUENCE [LARGE SCALE GENOMIC DNA]</scope>
    <source>
        <strain evidence="6">skN76</strain>
    </source>
</reference>
<dbReference type="InterPro" id="IPR036770">
    <property type="entry name" value="Ankyrin_rpt-contain_sf"/>
</dbReference>
<dbReference type="Gene3D" id="1.25.40.20">
    <property type="entry name" value="Ankyrin repeat-containing domain"/>
    <property type="match status" value="3"/>
</dbReference>
<dbReference type="PANTHER" id="PTHR24173">
    <property type="entry name" value="ANKYRIN REPEAT CONTAINING"/>
    <property type="match status" value="1"/>
</dbReference>
<dbReference type="KEGG" id="sva:SVA_2326"/>
<evidence type="ECO:0000256" key="3">
    <source>
        <dbReference type="PROSITE-ProRule" id="PRU00023"/>
    </source>
</evidence>
<feature type="repeat" description="ANK" evidence="3">
    <location>
        <begin position="120"/>
        <end position="152"/>
    </location>
</feature>
<dbReference type="PROSITE" id="PS50088">
    <property type="entry name" value="ANK_REPEAT"/>
    <property type="match status" value="5"/>
</dbReference>
<accession>A0A1B4V5Q2</accession>
<dbReference type="EMBL" id="AP014936">
    <property type="protein sequence ID" value="BAU48876.1"/>
    <property type="molecule type" value="Genomic_DNA"/>
</dbReference>
<dbReference type="SMART" id="SM00248">
    <property type="entry name" value="ANK"/>
    <property type="match status" value="5"/>
</dbReference>
<keyword evidence="1" id="KW-0677">Repeat</keyword>
<name>A0A1B4V5Q2_9GAMM</name>
<feature type="chain" id="PRO_5008571356" evidence="4">
    <location>
        <begin position="20"/>
        <end position="248"/>
    </location>
</feature>
<feature type="repeat" description="ANK" evidence="3">
    <location>
        <begin position="153"/>
        <end position="176"/>
    </location>
</feature>
<feature type="repeat" description="ANK" evidence="3">
    <location>
        <begin position="54"/>
        <end position="86"/>
    </location>
</feature>
<dbReference type="PANTHER" id="PTHR24173:SF74">
    <property type="entry name" value="ANKYRIN REPEAT DOMAIN-CONTAINING PROTEIN 16"/>
    <property type="match status" value="1"/>
</dbReference>